<keyword evidence="1" id="KW-0472">Membrane</keyword>
<feature type="transmembrane region" description="Helical" evidence="1">
    <location>
        <begin position="194"/>
        <end position="219"/>
    </location>
</feature>
<evidence type="ECO:0000313" key="2">
    <source>
        <dbReference type="EMBL" id="SHG44471.1"/>
    </source>
</evidence>
<dbReference type="OrthoDB" id="4858698at2"/>
<evidence type="ECO:0000256" key="1">
    <source>
        <dbReference type="SAM" id="Phobius"/>
    </source>
</evidence>
<feature type="transmembrane region" description="Helical" evidence="1">
    <location>
        <begin position="157"/>
        <end position="174"/>
    </location>
</feature>
<feature type="transmembrane region" description="Helical" evidence="1">
    <location>
        <begin position="397"/>
        <end position="418"/>
    </location>
</feature>
<sequence length="422" mass="45811">MEQHSVSDNRFSRLQLLIQRLGPGILMATAAIGGSHLVASTQAGAKFGWQLALLILAVNLFKYPFFRAGVSYTISTQQTLQTGYAEMGKPYLLTSFVLNGLVSFVNAAALLLFSASLFSLFIPFTLPLPVIAGGLLAVMLLVLIAGHYHLLNQVAKFIMIALVIATVSATLIAWQQGPVAPADFESPSPWNLAAIGFLVVTMGWMPAPIEISGITSLWLKQQCREQTVTPSSALFDFNLGYVVTLLLALVFLALGALVLHGSGEPLASGGIGFSQQLVSLYASTIGEWARYLIAIVAFLCIFGSAITVYDGYSRALAECHSLLKGKSDIPENIYVGWLIWVSVMSFAIVVFFKSALLTMLGFAMTLAFVTTPMFAWLNYRLVQRANLSPELSGGKALLWLSRAGLVYLFGFLAVFIVWKWML</sequence>
<accession>A0A1M5JVA1</accession>
<dbReference type="STRING" id="634436.SAMN05216361_2270"/>
<feature type="transmembrane region" description="Helical" evidence="1">
    <location>
        <begin position="120"/>
        <end position="145"/>
    </location>
</feature>
<keyword evidence="3" id="KW-1185">Reference proteome</keyword>
<feature type="transmembrane region" description="Helical" evidence="1">
    <location>
        <begin position="333"/>
        <end position="352"/>
    </location>
</feature>
<name>A0A1M5JVA1_9ALTE</name>
<proteinExistence type="predicted"/>
<reference evidence="3" key="1">
    <citation type="submission" date="2016-11" db="EMBL/GenBank/DDBJ databases">
        <authorList>
            <person name="Varghese N."/>
            <person name="Submissions S."/>
        </authorList>
    </citation>
    <scope>NUCLEOTIDE SEQUENCE [LARGE SCALE GENOMIC DNA]</scope>
    <source>
        <strain evidence="3">CGMCC 1.8995</strain>
    </source>
</reference>
<feature type="transmembrane region" description="Helical" evidence="1">
    <location>
        <begin position="51"/>
        <end position="70"/>
    </location>
</feature>
<protein>
    <submittedName>
        <fullName evidence="2">Mn2+ and Fe2+ transporters of the NRAMP family</fullName>
    </submittedName>
</protein>
<dbReference type="Proteomes" id="UP000184520">
    <property type="component" value="Unassembled WGS sequence"/>
</dbReference>
<keyword evidence="1" id="KW-1133">Transmembrane helix</keyword>
<dbReference type="EMBL" id="FQWD01000003">
    <property type="protein sequence ID" value="SHG44471.1"/>
    <property type="molecule type" value="Genomic_DNA"/>
</dbReference>
<keyword evidence="1" id="KW-0812">Transmembrane</keyword>
<gene>
    <name evidence="2" type="ORF">SAMN05216361_2270</name>
</gene>
<feature type="transmembrane region" description="Helical" evidence="1">
    <location>
        <begin position="21"/>
        <end position="39"/>
    </location>
</feature>
<feature type="transmembrane region" description="Helical" evidence="1">
    <location>
        <begin position="91"/>
        <end position="114"/>
    </location>
</feature>
<organism evidence="2 3">
    <name type="scientific">Marisediminitalea aggregata</name>
    <dbReference type="NCBI Taxonomy" id="634436"/>
    <lineage>
        <taxon>Bacteria</taxon>
        <taxon>Pseudomonadati</taxon>
        <taxon>Pseudomonadota</taxon>
        <taxon>Gammaproteobacteria</taxon>
        <taxon>Alteromonadales</taxon>
        <taxon>Alteromonadaceae</taxon>
        <taxon>Marisediminitalea</taxon>
    </lineage>
</organism>
<feature type="transmembrane region" description="Helical" evidence="1">
    <location>
        <begin position="288"/>
        <end position="312"/>
    </location>
</feature>
<evidence type="ECO:0000313" key="3">
    <source>
        <dbReference type="Proteomes" id="UP000184520"/>
    </source>
</evidence>
<feature type="transmembrane region" description="Helical" evidence="1">
    <location>
        <begin position="358"/>
        <end position="377"/>
    </location>
</feature>
<dbReference type="AlphaFoldDB" id="A0A1M5JVA1"/>
<feature type="transmembrane region" description="Helical" evidence="1">
    <location>
        <begin position="239"/>
        <end position="259"/>
    </location>
</feature>